<comment type="caution">
    <text evidence="6">The sequence shown here is derived from an EMBL/GenBank/DDBJ whole genome shotgun (WGS) entry which is preliminary data.</text>
</comment>
<dbReference type="InterPro" id="IPR044174">
    <property type="entry name" value="BC10-like"/>
</dbReference>
<reference evidence="6" key="2">
    <citation type="submission" date="2021-12" db="EMBL/GenBank/DDBJ databases">
        <title>Resequencing data analysis of finger millet.</title>
        <authorList>
            <person name="Hatakeyama M."/>
            <person name="Aluri S."/>
            <person name="Balachadran M.T."/>
            <person name="Sivarajan S.R."/>
            <person name="Poveda L."/>
            <person name="Shimizu-Inatsugi R."/>
            <person name="Schlapbach R."/>
            <person name="Sreeman S.M."/>
            <person name="Shimizu K.K."/>
        </authorList>
    </citation>
    <scope>NUCLEOTIDE SEQUENCE</scope>
</reference>
<keyword evidence="2" id="KW-0328">Glycosyltransferase</keyword>
<protein>
    <recommendedName>
        <fullName evidence="8">Cysteine dioxygenase</fullName>
    </recommendedName>
</protein>
<evidence type="ECO:0000256" key="3">
    <source>
        <dbReference type="ARBA" id="ARBA00022679"/>
    </source>
</evidence>
<evidence type="ECO:0000256" key="1">
    <source>
        <dbReference type="ARBA" id="ARBA00004606"/>
    </source>
</evidence>
<keyword evidence="3" id="KW-0808">Transferase</keyword>
<dbReference type="EMBL" id="BQKI01000088">
    <property type="protein sequence ID" value="GJN35539.1"/>
    <property type="molecule type" value="Genomic_DNA"/>
</dbReference>
<evidence type="ECO:0000256" key="5">
    <source>
        <dbReference type="ARBA" id="ARBA00023180"/>
    </source>
</evidence>
<dbReference type="Pfam" id="PF02485">
    <property type="entry name" value="Branch"/>
    <property type="match status" value="1"/>
</dbReference>
<organism evidence="6 7">
    <name type="scientific">Eleusine coracana subsp. coracana</name>
    <dbReference type="NCBI Taxonomy" id="191504"/>
    <lineage>
        <taxon>Eukaryota</taxon>
        <taxon>Viridiplantae</taxon>
        <taxon>Streptophyta</taxon>
        <taxon>Embryophyta</taxon>
        <taxon>Tracheophyta</taxon>
        <taxon>Spermatophyta</taxon>
        <taxon>Magnoliopsida</taxon>
        <taxon>Liliopsida</taxon>
        <taxon>Poales</taxon>
        <taxon>Poaceae</taxon>
        <taxon>PACMAD clade</taxon>
        <taxon>Chloridoideae</taxon>
        <taxon>Cynodonteae</taxon>
        <taxon>Eleusininae</taxon>
        <taxon>Eleusine</taxon>
    </lineage>
</organism>
<evidence type="ECO:0000256" key="4">
    <source>
        <dbReference type="ARBA" id="ARBA00023136"/>
    </source>
</evidence>
<evidence type="ECO:0000313" key="6">
    <source>
        <dbReference type="EMBL" id="GJN35539.1"/>
    </source>
</evidence>
<evidence type="ECO:0000313" key="7">
    <source>
        <dbReference type="Proteomes" id="UP001054889"/>
    </source>
</evidence>
<accession>A0AAV5FL64</accession>
<comment type="subcellular location">
    <subcellularLocation>
        <location evidence="1">Membrane</location>
        <topology evidence="1">Single-pass type II membrane protein</topology>
    </subcellularLocation>
</comment>
<dbReference type="PANTHER" id="PTHR31042">
    <property type="entry name" value="CORE-2/I-BRANCHING BETA-1,6-N-ACETYLGLUCOSAMINYLTRANSFERASE FAMILY PROTEIN-RELATED"/>
    <property type="match status" value="1"/>
</dbReference>
<reference evidence="6" key="1">
    <citation type="journal article" date="2018" name="DNA Res.">
        <title>Multiple hybrid de novo genome assembly of finger millet, an orphan allotetraploid crop.</title>
        <authorList>
            <person name="Hatakeyama M."/>
            <person name="Aluri S."/>
            <person name="Balachadran M.T."/>
            <person name="Sivarajan S.R."/>
            <person name="Patrignani A."/>
            <person name="Gruter S."/>
            <person name="Poveda L."/>
            <person name="Shimizu-Inatsugi R."/>
            <person name="Baeten J."/>
            <person name="Francoijs K.J."/>
            <person name="Nataraja K.N."/>
            <person name="Reddy Y.A.N."/>
            <person name="Phadnis S."/>
            <person name="Ravikumar R.L."/>
            <person name="Schlapbach R."/>
            <person name="Sreeman S.M."/>
            <person name="Shimizu K.K."/>
        </authorList>
    </citation>
    <scope>NUCLEOTIDE SEQUENCE</scope>
</reference>
<keyword evidence="4" id="KW-0472">Membrane</keyword>
<dbReference type="GO" id="GO:0016020">
    <property type="term" value="C:membrane"/>
    <property type="evidence" value="ECO:0007669"/>
    <property type="project" value="UniProtKB-SubCell"/>
</dbReference>
<evidence type="ECO:0000256" key="2">
    <source>
        <dbReference type="ARBA" id="ARBA00022676"/>
    </source>
</evidence>
<dbReference type="InterPro" id="IPR003406">
    <property type="entry name" value="Glyco_trans_14"/>
</dbReference>
<keyword evidence="7" id="KW-1185">Reference proteome</keyword>
<dbReference type="GO" id="GO:0016757">
    <property type="term" value="F:glycosyltransferase activity"/>
    <property type="evidence" value="ECO:0007669"/>
    <property type="project" value="UniProtKB-KW"/>
</dbReference>
<keyword evidence="5" id="KW-0325">Glycoprotein</keyword>
<evidence type="ECO:0008006" key="8">
    <source>
        <dbReference type="Google" id="ProtNLM"/>
    </source>
</evidence>
<dbReference type="PANTHER" id="PTHR31042:SF151">
    <property type="entry name" value="EXPRESSED PROTEIN"/>
    <property type="match status" value="1"/>
</dbReference>
<dbReference type="AlphaFoldDB" id="A0AAV5FL64"/>
<sequence>MAPAPASATAMAVSARIIDALRAFSSSISARSPTPLHSFHSVEPDLGGGAPSVESMLVTQPIQRNWNKFKPPCLVRSKELCYPEEHYFPMLLDMQDPEGCTKFTLTMVNWTGNVDGHHTHTSWGREQQSAPNLFCSFRAIVVGKSWCSSPKVYDGDVGGKGPQLPHELTNKKGRPSATLINKYTDNI</sequence>
<name>A0AAV5FL64_ELECO</name>
<gene>
    <name evidence="6" type="primary">gb24326</name>
    <name evidence="6" type="ORF">PR202_gb24326</name>
</gene>
<dbReference type="Proteomes" id="UP001054889">
    <property type="component" value="Unassembled WGS sequence"/>
</dbReference>
<proteinExistence type="predicted"/>